<feature type="region of interest" description="Disordered" evidence="9">
    <location>
        <begin position="1"/>
        <end position="38"/>
    </location>
</feature>
<organism evidence="13 14">
    <name type="scientific">[Candida] railenensis</name>
    <dbReference type="NCBI Taxonomy" id="45579"/>
    <lineage>
        <taxon>Eukaryota</taxon>
        <taxon>Fungi</taxon>
        <taxon>Dikarya</taxon>
        <taxon>Ascomycota</taxon>
        <taxon>Saccharomycotina</taxon>
        <taxon>Pichiomycetes</taxon>
        <taxon>Debaryomycetaceae</taxon>
        <taxon>Kurtzmaniella</taxon>
    </lineage>
</organism>
<dbReference type="PANTHER" id="PTHR47958">
    <property type="entry name" value="ATP-DEPENDENT RNA HELICASE DBP3"/>
    <property type="match status" value="1"/>
</dbReference>
<dbReference type="EMBL" id="CAKXYY010000001">
    <property type="protein sequence ID" value="CAH2350512.1"/>
    <property type="molecule type" value="Genomic_DNA"/>
</dbReference>
<dbReference type="EC" id="3.6.4.13" evidence="2"/>
<dbReference type="InterPro" id="IPR011545">
    <property type="entry name" value="DEAD/DEAH_box_helicase_dom"/>
</dbReference>
<dbReference type="InterPro" id="IPR014001">
    <property type="entry name" value="Helicase_ATP-bd"/>
</dbReference>
<evidence type="ECO:0000256" key="8">
    <source>
        <dbReference type="PROSITE-ProRule" id="PRU00552"/>
    </source>
</evidence>
<keyword evidence="6" id="KW-0067">ATP-binding</keyword>
<gene>
    <name evidence="13" type="ORF">CLIB1423_01S11782</name>
</gene>
<dbReference type="GO" id="GO:0005524">
    <property type="term" value="F:ATP binding"/>
    <property type="evidence" value="ECO:0007669"/>
    <property type="project" value="UniProtKB-KW"/>
</dbReference>
<dbReference type="PROSITE" id="PS51194">
    <property type="entry name" value="HELICASE_CTER"/>
    <property type="match status" value="1"/>
</dbReference>
<keyword evidence="5 13" id="KW-0347">Helicase</keyword>
<dbReference type="Pfam" id="PF00271">
    <property type="entry name" value="Helicase_C"/>
    <property type="match status" value="1"/>
</dbReference>
<dbReference type="GO" id="GO:0003724">
    <property type="term" value="F:RNA helicase activity"/>
    <property type="evidence" value="ECO:0007669"/>
    <property type="project" value="UniProtKB-EC"/>
</dbReference>
<dbReference type="InterPro" id="IPR001650">
    <property type="entry name" value="Helicase_C-like"/>
</dbReference>
<feature type="compositionally biased region" description="Basic and acidic residues" evidence="9">
    <location>
        <begin position="23"/>
        <end position="38"/>
    </location>
</feature>
<evidence type="ECO:0000256" key="3">
    <source>
        <dbReference type="ARBA" id="ARBA00022741"/>
    </source>
</evidence>
<keyword evidence="3" id="KW-0547">Nucleotide-binding</keyword>
<evidence type="ECO:0000256" key="4">
    <source>
        <dbReference type="ARBA" id="ARBA00022801"/>
    </source>
</evidence>
<keyword evidence="14" id="KW-1185">Reference proteome</keyword>
<dbReference type="GO" id="GO:0003676">
    <property type="term" value="F:nucleic acid binding"/>
    <property type="evidence" value="ECO:0007669"/>
    <property type="project" value="InterPro"/>
</dbReference>
<comment type="caution">
    <text evidence="13">The sequence shown here is derived from an EMBL/GenBank/DDBJ whole genome shotgun (WGS) entry which is preliminary data.</text>
</comment>
<sequence>MTSGIDKYGEASSNSTSTNTNNKGDKNGVEEVLSKEEKLRRRQEKIRLWKLKKDQEDEEERKKLERQQKFEEWKRKKELKNNLSSDVEQKSLISLSGVNFNSSNSVGNSKITTLKIKPIAKKAGVAKPSGKRSIFDTDDDDVSEGSTKKKVPKFIDENVDYIKNESNESEDELETFFKTLEDKEVAVNHEQKGTGNVVVEDMGADDDDLGDDVNELEIAEESENRLLASRIEKLQQKEKLLQTIDHENIDYKEFRKVFYTESSELSKLSEEEVDTIRLLLDGIKVRGVECPRPILKWSQLGLPSTMMDIIEEKLRYDAPSSIQSQALPAILSGRDVIGVAKTGSGKTLSFVLPMIRHIQGQEQNDDIGRGPIAVIMSPTRELSLQIYKEITNFTKKNYISVSCCYGGAPIQNQIADLKRGVDIIVGTPGRIIDLLSANGGRVTNFNRVSYLVLDEADRMFDMGFEPQVMRVFGQVRPDRQTVLFSATFPRMMELIAKKLLHRPIEIIVGGRSIVAPEIKQKVELIKSENESELETVKFNKLIQVLQDFNTKDPDGKILIFVEKQTSADELLVELLKQNYACLAIHGGKDQIDRKYSIKEFASFKSGINILIATSIAARGLDVKGLNLVVNYDSPNHMEDYVHRVGRTGRAGMPGTAITFVSSAQERAITDLVKALRLSKTPESEISPELVEISDNFLKKVKSGKEKFGFGFGGKGLDKLQEIRDNKQELERQQYVTEDGSDVVGSKGKKVGAGDERKQVTGAGISGSGTKVTTSKIEFPQFEIIEGRAPETAGPDISKFHARIAVNDLPQTARWNIVSRDSLSKIIEATGTSITNKGQFYPSGTLPKPTIKNGREITPPPKLYLLVEGLTESAVKEAISLLRQKMVEGLESAVKEESRGGPATKYDV</sequence>
<feature type="region of interest" description="Disordered" evidence="9">
    <location>
        <begin position="740"/>
        <end position="769"/>
    </location>
</feature>
<feature type="region of interest" description="Disordered" evidence="9">
    <location>
        <begin position="127"/>
        <end position="147"/>
    </location>
</feature>
<evidence type="ECO:0000313" key="13">
    <source>
        <dbReference type="EMBL" id="CAH2350512.1"/>
    </source>
</evidence>
<evidence type="ECO:0000256" key="2">
    <source>
        <dbReference type="ARBA" id="ARBA00012552"/>
    </source>
</evidence>
<protein>
    <recommendedName>
        <fullName evidence="2">RNA helicase</fullName>
        <ecNumber evidence="2">3.6.4.13</ecNumber>
    </recommendedName>
</protein>
<name>A0A9P0QLA1_9ASCO</name>
<accession>A0A9P0QLA1</accession>
<dbReference type="SMART" id="SM00490">
    <property type="entry name" value="HELICc"/>
    <property type="match status" value="1"/>
</dbReference>
<dbReference type="SUPFAM" id="SSF52540">
    <property type="entry name" value="P-loop containing nucleoside triphosphate hydrolases"/>
    <property type="match status" value="2"/>
</dbReference>
<feature type="domain" description="Helicase C-terminal" evidence="11">
    <location>
        <begin position="517"/>
        <end position="698"/>
    </location>
</feature>
<feature type="short sequence motif" description="Q motif" evidence="8">
    <location>
        <begin position="295"/>
        <end position="324"/>
    </location>
</feature>
<dbReference type="AlphaFoldDB" id="A0A9P0QLA1"/>
<comment type="subcellular location">
    <subcellularLocation>
        <location evidence="1">Nucleus</location>
    </subcellularLocation>
</comment>
<proteinExistence type="predicted"/>
<feature type="region of interest" description="Disordered" evidence="9">
    <location>
        <begin position="50"/>
        <end position="82"/>
    </location>
</feature>
<evidence type="ECO:0000256" key="6">
    <source>
        <dbReference type="ARBA" id="ARBA00022840"/>
    </source>
</evidence>
<dbReference type="InterPro" id="IPR027417">
    <property type="entry name" value="P-loop_NTPase"/>
</dbReference>
<feature type="compositionally biased region" description="Low complexity" evidence="9">
    <location>
        <begin position="12"/>
        <end position="22"/>
    </location>
</feature>
<feature type="domain" description="DEAD-box RNA helicase Q" evidence="12">
    <location>
        <begin position="295"/>
        <end position="324"/>
    </location>
</feature>
<keyword evidence="4" id="KW-0378">Hydrolase</keyword>
<dbReference type="InterPro" id="IPR014014">
    <property type="entry name" value="RNA_helicase_DEAD_Q_motif"/>
</dbReference>
<evidence type="ECO:0000313" key="14">
    <source>
        <dbReference type="Proteomes" id="UP000837801"/>
    </source>
</evidence>
<reference evidence="13" key="1">
    <citation type="submission" date="2022-03" db="EMBL/GenBank/DDBJ databases">
        <authorList>
            <person name="Legras J.-L."/>
            <person name="Devillers H."/>
            <person name="Grondin C."/>
        </authorList>
    </citation>
    <scope>NUCLEOTIDE SEQUENCE</scope>
    <source>
        <strain evidence="13">CLIB 1423</strain>
    </source>
</reference>
<dbReference type="Pfam" id="PF00270">
    <property type="entry name" value="DEAD"/>
    <property type="match status" value="1"/>
</dbReference>
<dbReference type="OrthoDB" id="196131at2759"/>
<evidence type="ECO:0000259" key="11">
    <source>
        <dbReference type="PROSITE" id="PS51194"/>
    </source>
</evidence>
<dbReference type="FunFam" id="3.40.50.300:FF:000079">
    <property type="entry name" value="probable ATP-dependent RNA helicase DDX17"/>
    <property type="match status" value="1"/>
</dbReference>
<feature type="compositionally biased region" description="Basic and acidic residues" evidence="9">
    <location>
        <begin position="50"/>
        <end position="75"/>
    </location>
</feature>
<evidence type="ECO:0000256" key="5">
    <source>
        <dbReference type="ARBA" id="ARBA00022806"/>
    </source>
</evidence>
<dbReference type="GO" id="GO:0016787">
    <property type="term" value="F:hydrolase activity"/>
    <property type="evidence" value="ECO:0007669"/>
    <property type="project" value="UniProtKB-KW"/>
</dbReference>
<dbReference type="CDD" id="cd18787">
    <property type="entry name" value="SF2_C_DEAD"/>
    <property type="match status" value="1"/>
</dbReference>
<dbReference type="PROSITE" id="PS51192">
    <property type="entry name" value="HELICASE_ATP_BIND_1"/>
    <property type="match status" value="1"/>
</dbReference>
<evidence type="ECO:0000256" key="1">
    <source>
        <dbReference type="ARBA" id="ARBA00004123"/>
    </source>
</evidence>
<evidence type="ECO:0000256" key="7">
    <source>
        <dbReference type="ARBA" id="ARBA00023242"/>
    </source>
</evidence>
<feature type="domain" description="Helicase ATP-binding" evidence="10">
    <location>
        <begin position="327"/>
        <end position="506"/>
    </location>
</feature>
<evidence type="ECO:0000256" key="9">
    <source>
        <dbReference type="SAM" id="MobiDB-lite"/>
    </source>
</evidence>
<dbReference type="InterPro" id="IPR000629">
    <property type="entry name" value="RNA-helicase_DEAD-box_CS"/>
</dbReference>
<keyword evidence="7" id="KW-0539">Nucleus</keyword>
<dbReference type="Proteomes" id="UP000837801">
    <property type="component" value="Unassembled WGS sequence"/>
</dbReference>
<dbReference type="Gene3D" id="3.40.50.300">
    <property type="entry name" value="P-loop containing nucleotide triphosphate hydrolases"/>
    <property type="match status" value="2"/>
</dbReference>
<dbReference type="GO" id="GO:0005634">
    <property type="term" value="C:nucleus"/>
    <property type="evidence" value="ECO:0007669"/>
    <property type="project" value="UniProtKB-SubCell"/>
</dbReference>
<dbReference type="SMART" id="SM00487">
    <property type="entry name" value="DEXDc"/>
    <property type="match status" value="1"/>
</dbReference>
<dbReference type="PROSITE" id="PS51195">
    <property type="entry name" value="Q_MOTIF"/>
    <property type="match status" value="1"/>
</dbReference>
<dbReference type="PROSITE" id="PS00039">
    <property type="entry name" value="DEAD_ATP_HELICASE"/>
    <property type="match status" value="1"/>
</dbReference>
<evidence type="ECO:0000259" key="10">
    <source>
        <dbReference type="PROSITE" id="PS51192"/>
    </source>
</evidence>
<evidence type="ECO:0000259" key="12">
    <source>
        <dbReference type="PROSITE" id="PS51195"/>
    </source>
</evidence>